<dbReference type="AlphaFoldDB" id="A0A2Z6ICU6"/>
<keyword evidence="1" id="KW-1133">Transmembrane helix</keyword>
<proteinExistence type="predicted"/>
<keyword evidence="1" id="KW-0812">Transmembrane</keyword>
<sequence length="57" mass="6490">MTNGILAVALLLAVLGVVFGGIPWLLDWFEHPGRNLLIALAVWAGLGLWILYRWWRF</sequence>
<evidence type="ECO:0000313" key="3">
    <source>
        <dbReference type="Proteomes" id="UP000271003"/>
    </source>
</evidence>
<reference evidence="2 3" key="1">
    <citation type="journal article" date="2018" name="Int. J. Syst. Evol. Microbiol.">
        <title>Mesosutterella multiformis gen. nov., sp. nov., a member of the family Sutterellaceae and Sutterella megalosphaeroides sp. nov., isolated from human faeces.</title>
        <authorList>
            <person name="Sakamoto M."/>
            <person name="Ikeyama N."/>
            <person name="Kunihiro T."/>
            <person name="Iino T."/>
            <person name="Yuki M."/>
            <person name="Ohkuma M."/>
        </authorList>
    </citation>
    <scope>NUCLEOTIDE SEQUENCE [LARGE SCALE GENOMIC DNA]</scope>
    <source>
        <strain evidence="2 3">6FBBBH3</strain>
    </source>
</reference>
<protein>
    <submittedName>
        <fullName evidence="2">Uncharacterized protein</fullName>
    </submittedName>
</protein>
<dbReference type="EMBL" id="AP018786">
    <property type="protein sequence ID" value="BBF23467.1"/>
    <property type="molecule type" value="Genomic_DNA"/>
</dbReference>
<keyword evidence="1" id="KW-0472">Membrane</keyword>
<name>A0A2Z6ICU6_9BURK</name>
<keyword evidence="3" id="KW-1185">Reference proteome</keyword>
<gene>
    <name evidence="2" type="ORF">SUTMEG_13580</name>
</gene>
<accession>A0A2Z6ICU6</accession>
<evidence type="ECO:0000313" key="2">
    <source>
        <dbReference type="EMBL" id="BBF23467.1"/>
    </source>
</evidence>
<feature type="transmembrane region" description="Helical" evidence="1">
    <location>
        <begin position="36"/>
        <end position="55"/>
    </location>
</feature>
<organism evidence="2 3">
    <name type="scientific">Sutterella megalosphaeroides</name>
    <dbReference type="NCBI Taxonomy" id="2494234"/>
    <lineage>
        <taxon>Bacteria</taxon>
        <taxon>Pseudomonadati</taxon>
        <taxon>Pseudomonadota</taxon>
        <taxon>Betaproteobacteria</taxon>
        <taxon>Burkholderiales</taxon>
        <taxon>Sutterellaceae</taxon>
        <taxon>Sutterella</taxon>
    </lineage>
</organism>
<dbReference type="Proteomes" id="UP000271003">
    <property type="component" value="Chromosome"/>
</dbReference>
<evidence type="ECO:0000256" key="1">
    <source>
        <dbReference type="SAM" id="Phobius"/>
    </source>
</evidence>
<dbReference type="RefSeq" id="WP_170143864.1">
    <property type="nucleotide sequence ID" value="NZ_AP018786.1"/>
</dbReference>
<dbReference type="KEGG" id="sutt:SUTMEG_13580"/>